<proteinExistence type="predicted"/>
<evidence type="ECO:0000313" key="2">
    <source>
        <dbReference type="Proteomes" id="UP000232722"/>
    </source>
</evidence>
<comment type="caution">
    <text evidence="1">The sequence shown here is derived from an EMBL/GenBank/DDBJ whole genome shotgun (WGS) entry which is preliminary data.</text>
</comment>
<accession>A0A2I1FIL6</accession>
<reference evidence="1 2" key="2">
    <citation type="submission" date="2017-09" db="EMBL/GenBank/DDBJ databases">
        <title>Extensive intraspecific genome diversity in a model arbuscular mycorrhizal fungus.</title>
        <authorList>
            <person name="Chen E.C."/>
            <person name="Morin E."/>
            <person name="Beaudet D."/>
            <person name="Noel J."/>
            <person name="Ndikumana S."/>
            <person name="Charron P."/>
            <person name="St-Onge C."/>
            <person name="Giorgi J."/>
            <person name="Grigoriev I.V."/>
            <person name="Roux C."/>
            <person name="Martin F.M."/>
            <person name="Corradi N."/>
        </authorList>
    </citation>
    <scope>NUCLEOTIDE SEQUENCE [LARGE SCALE GENOMIC DNA]</scope>
    <source>
        <strain evidence="1 2">A5</strain>
    </source>
</reference>
<gene>
    <name evidence="1" type="ORF">RhiirA5_422062</name>
</gene>
<dbReference type="Proteomes" id="UP000232722">
    <property type="component" value="Unassembled WGS sequence"/>
</dbReference>
<protein>
    <submittedName>
        <fullName evidence="1">Uncharacterized protein</fullName>
    </submittedName>
</protein>
<evidence type="ECO:0000313" key="1">
    <source>
        <dbReference type="EMBL" id="PKC04565.1"/>
    </source>
</evidence>
<organism evidence="1 2">
    <name type="scientific">Rhizophagus irregularis</name>
    <dbReference type="NCBI Taxonomy" id="588596"/>
    <lineage>
        <taxon>Eukaryota</taxon>
        <taxon>Fungi</taxon>
        <taxon>Fungi incertae sedis</taxon>
        <taxon>Mucoromycota</taxon>
        <taxon>Glomeromycotina</taxon>
        <taxon>Glomeromycetes</taxon>
        <taxon>Glomerales</taxon>
        <taxon>Glomeraceae</taxon>
        <taxon>Rhizophagus</taxon>
    </lineage>
</organism>
<dbReference type="OrthoDB" id="2420811at2759"/>
<dbReference type="AlphaFoldDB" id="A0A2I1FIL6"/>
<reference evidence="1 2" key="1">
    <citation type="submission" date="2016-04" db="EMBL/GenBank/DDBJ databases">
        <title>Genome analyses suggest a sexual origin of heterokaryosis in a supposedly ancient asexual fungus.</title>
        <authorList>
            <person name="Ropars J."/>
            <person name="Sedzielewska K."/>
            <person name="Noel J."/>
            <person name="Charron P."/>
            <person name="Farinelli L."/>
            <person name="Marton T."/>
            <person name="Kruger M."/>
            <person name="Pelin A."/>
            <person name="Brachmann A."/>
            <person name="Corradi N."/>
        </authorList>
    </citation>
    <scope>NUCLEOTIDE SEQUENCE [LARGE SCALE GENOMIC DNA]</scope>
    <source>
        <strain evidence="1 2">A5</strain>
    </source>
</reference>
<dbReference type="EMBL" id="LLXJ01000987">
    <property type="protein sequence ID" value="PKC04565.1"/>
    <property type="molecule type" value="Genomic_DNA"/>
</dbReference>
<sequence>MLVTRFTKITLGCTHSFTHNVSIINEDKENVNNNISDIIQENINVSDTIQENINNNVSDTIQEEQAANTPLKINKLSIKLLNQDRRL</sequence>
<name>A0A2I1FIL6_9GLOM</name>